<name>U6SR99_9BACI</name>
<comment type="caution">
    <text evidence="2">The sequence shown here is derived from an EMBL/GenBank/DDBJ whole genome shotgun (WGS) entry which is preliminary data.</text>
</comment>
<keyword evidence="1" id="KW-0472">Membrane</keyword>
<keyword evidence="3" id="KW-1185">Reference proteome</keyword>
<evidence type="ECO:0000313" key="3">
    <source>
        <dbReference type="Proteomes" id="UP000017170"/>
    </source>
</evidence>
<evidence type="ECO:0000256" key="1">
    <source>
        <dbReference type="SAM" id="Phobius"/>
    </source>
</evidence>
<accession>U6SR99</accession>
<dbReference type="Proteomes" id="UP000017170">
    <property type="component" value="Unassembled WGS sequence"/>
</dbReference>
<protein>
    <submittedName>
        <fullName evidence="2">Uncharacterized protein</fullName>
    </submittedName>
</protein>
<reference evidence="2 3" key="1">
    <citation type="journal article" date="2013" name="Genome Announc.">
        <title>Genome Sequence of the Extreme Obligate Alkaliphile Bacillus marmarensis Strain DSM 21297.</title>
        <authorList>
            <person name="Wernick D.G."/>
            <person name="Choi K.Y."/>
            <person name="Tat C.A."/>
            <person name="Lafontaine Rivera J.G."/>
            <person name="Liao J.C."/>
        </authorList>
    </citation>
    <scope>NUCLEOTIDE SEQUENCE [LARGE SCALE GENOMIC DNA]</scope>
    <source>
        <strain evidence="2 3">DSM 21297</strain>
    </source>
</reference>
<keyword evidence="1" id="KW-0812">Transmembrane</keyword>
<keyword evidence="1" id="KW-1133">Transmembrane helix</keyword>
<feature type="transmembrane region" description="Helical" evidence="1">
    <location>
        <begin position="12"/>
        <end position="31"/>
    </location>
</feature>
<proteinExistence type="predicted"/>
<gene>
    <name evidence="2" type="ORF">A33I_09585</name>
</gene>
<sequence>MLDCLNASKWLKLLDFLILQMTLGWIEWHVFLK</sequence>
<dbReference type="AlphaFoldDB" id="U6SR99"/>
<organism evidence="2 3">
    <name type="scientific">Alkalihalophilus marmarensis DSM 21297</name>
    <dbReference type="NCBI Taxonomy" id="1188261"/>
    <lineage>
        <taxon>Bacteria</taxon>
        <taxon>Bacillati</taxon>
        <taxon>Bacillota</taxon>
        <taxon>Bacilli</taxon>
        <taxon>Bacillales</taxon>
        <taxon>Bacillaceae</taxon>
        <taxon>Alkalihalophilus</taxon>
    </lineage>
</organism>
<dbReference type="EMBL" id="ATAE01000017">
    <property type="protein sequence ID" value="ERN53867.1"/>
    <property type="molecule type" value="Genomic_DNA"/>
</dbReference>
<evidence type="ECO:0000313" key="2">
    <source>
        <dbReference type="EMBL" id="ERN53867.1"/>
    </source>
</evidence>